<dbReference type="Proteomes" id="UP001227162">
    <property type="component" value="Unassembled WGS sequence"/>
</dbReference>
<keyword evidence="2" id="KW-0808">Transferase</keyword>
<dbReference type="PROSITE" id="PS50146">
    <property type="entry name" value="DAGK"/>
    <property type="match status" value="1"/>
</dbReference>
<dbReference type="Pfam" id="PF00781">
    <property type="entry name" value="DAGK_cat"/>
    <property type="match status" value="1"/>
</dbReference>
<gene>
    <name evidence="2" type="ORF">NOI20_07365</name>
</gene>
<dbReference type="SMART" id="SM00046">
    <property type="entry name" value="DAGKc"/>
    <property type="match status" value="1"/>
</dbReference>
<feature type="domain" description="DAGKc" evidence="1">
    <location>
        <begin position="21"/>
        <end position="150"/>
    </location>
</feature>
<dbReference type="InterPro" id="IPR050187">
    <property type="entry name" value="Lipid_Phosphate_FormReg"/>
</dbReference>
<name>A0AAJ1U5D1_9RHOB</name>
<dbReference type="PANTHER" id="PTHR12358">
    <property type="entry name" value="SPHINGOSINE KINASE"/>
    <property type="match status" value="1"/>
</dbReference>
<protein>
    <submittedName>
        <fullName evidence="2">Diacylglycerol kinase</fullName>
    </submittedName>
</protein>
<keyword evidence="2" id="KW-0418">Kinase</keyword>
<reference evidence="2" key="2">
    <citation type="submission" date="2023-04" db="EMBL/GenBank/DDBJ databases">
        <title>'Rhodoalgimonas zhirmunskyi' gen. nov., isolated from a red alga.</title>
        <authorList>
            <person name="Nedashkovskaya O.I."/>
            <person name="Otstavnykh N.Y."/>
            <person name="Bystritskaya E.P."/>
            <person name="Balabanova L.A."/>
            <person name="Isaeva M.P."/>
        </authorList>
    </citation>
    <scope>NUCLEOTIDE SEQUENCE</scope>
    <source>
        <strain evidence="2">10Alg 79</strain>
    </source>
</reference>
<reference evidence="2" key="1">
    <citation type="submission" date="2022-07" db="EMBL/GenBank/DDBJ databases">
        <authorList>
            <person name="Otstavnykh N."/>
            <person name="Isaeva M."/>
            <person name="Bystritskaya E."/>
        </authorList>
    </citation>
    <scope>NUCLEOTIDE SEQUENCE</scope>
    <source>
        <strain evidence="2">10Alg 79</strain>
    </source>
</reference>
<organism evidence="2 3">
    <name type="scientific">Rhodalgimonas zhirmunskyi</name>
    <dbReference type="NCBI Taxonomy" id="2964767"/>
    <lineage>
        <taxon>Bacteria</taxon>
        <taxon>Pseudomonadati</taxon>
        <taxon>Pseudomonadota</taxon>
        <taxon>Alphaproteobacteria</taxon>
        <taxon>Rhodobacterales</taxon>
        <taxon>Roseobacteraceae</taxon>
        <taxon>Rhodalgimonas</taxon>
    </lineage>
</organism>
<dbReference type="Gene3D" id="2.60.200.40">
    <property type="match status" value="1"/>
</dbReference>
<sequence length="326" mass="35479">MRDMDSTDMDFQAGPARKRAAMLRDVCVLLNGASGNSETGEMRRRIAMRFSDHGVTAAIRVIDGPQIEKATHDAVAEGFNIVVAAGGDGTISGVAGALAQSGCALGVLPLGTFNFVARGFSIPENVEDAVDVIAAGHTADFPLGEVNDQVFLNNASLGLYPHILKEREGTYNRFGRSRIAAHWSVLKSFLKFREPLRMKVIVDGKERRRKTPLAFIGRSAFQLDHYGLSGAEAVRDGNFALILAPDSSRWKLFARAIRLARKGTVPSDFELISGREIVIKTSQPDQTIAMDGERTDLTGPFHFRLHDDWLKVIVPEATISDGTAQS</sequence>
<dbReference type="InterPro" id="IPR016064">
    <property type="entry name" value="NAD/diacylglycerol_kinase_sf"/>
</dbReference>
<dbReference type="EMBL" id="JANFFA010000002">
    <property type="protein sequence ID" value="MDQ2093925.1"/>
    <property type="molecule type" value="Genomic_DNA"/>
</dbReference>
<dbReference type="PANTHER" id="PTHR12358:SF54">
    <property type="entry name" value="SPHINGOSINE KINASE RELATED PROTEIN"/>
    <property type="match status" value="1"/>
</dbReference>
<dbReference type="Gene3D" id="3.40.50.10330">
    <property type="entry name" value="Probable inorganic polyphosphate/atp-NAD kinase, domain 1"/>
    <property type="match status" value="1"/>
</dbReference>
<comment type="caution">
    <text evidence="2">The sequence shown here is derived from an EMBL/GenBank/DDBJ whole genome shotgun (WGS) entry which is preliminary data.</text>
</comment>
<evidence type="ECO:0000313" key="2">
    <source>
        <dbReference type="EMBL" id="MDQ2093925.1"/>
    </source>
</evidence>
<proteinExistence type="predicted"/>
<dbReference type="InterPro" id="IPR017438">
    <property type="entry name" value="ATP-NAD_kinase_N"/>
</dbReference>
<evidence type="ECO:0000313" key="3">
    <source>
        <dbReference type="Proteomes" id="UP001227162"/>
    </source>
</evidence>
<keyword evidence="3" id="KW-1185">Reference proteome</keyword>
<dbReference type="InterPro" id="IPR001206">
    <property type="entry name" value="Diacylglycerol_kinase_cat_dom"/>
</dbReference>
<accession>A0AAJ1U5D1</accession>
<dbReference type="SUPFAM" id="SSF111331">
    <property type="entry name" value="NAD kinase/diacylglycerol kinase-like"/>
    <property type="match status" value="1"/>
</dbReference>
<dbReference type="AlphaFoldDB" id="A0AAJ1U5D1"/>
<evidence type="ECO:0000259" key="1">
    <source>
        <dbReference type="PROSITE" id="PS50146"/>
    </source>
</evidence>
<dbReference type="GO" id="GO:0016301">
    <property type="term" value="F:kinase activity"/>
    <property type="evidence" value="ECO:0007669"/>
    <property type="project" value="UniProtKB-KW"/>
</dbReference>